<evidence type="ECO:0000313" key="2">
    <source>
        <dbReference type="EnsemblMetazoa" id="CapteP198700"/>
    </source>
</evidence>
<keyword evidence="3" id="KW-1185">Reference proteome</keyword>
<reference evidence="1 3" key="2">
    <citation type="journal article" date="2013" name="Nature">
        <title>Insights into bilaterian evolution from three spiralian genomes.</title>
        <authorList>
            <person name="Simakov O."/>
            <person name="Marletaz F."/>
            <person name="Cho S.J."/>
            <person name="Edsinger-Gonzales E."/>
            <person name="Havlak P."/>
            <person name="Hellsten U."/>
            <person name="Kuo D.H."/>
            <person name="Larsson T."/>
            <person name="Lv J."/>
            <person name="Arendt D."/>
            <person name="Savage R."/>
            <person name="Osoegawa K."/>
            <person name="de Jong P."/>
            <person name="Grimwood J."/>
            <person name="Chapman J.A."/>
            <person name="Shapiro H."/>
            <person name="Aerts A."/>
            <person name="Otillar R.P."/>
            <person name="Terry A.Y."/>
            <person name="Boore J.L."/>
            <person name="Grigoriev I.V."/>
            <person name="Lindberg D.R."/>
            <person name="Seaver E.C."/>
            <person name="Weisblat D.A."/>
            <person name="Putnam N.H."/>
            <person name="Rokhsar D.S."/>
        </authorList>
    </citation>
    <scope>NUCLEOTIDE SEQUENCE</scope>
    <source>
        <strain evidence="1 3">I ESC-2004</strain>
    </source>
</reference>
<dbReference type="EMBL" id="AMQN01000776">
    <property type="status" value="NOT_ANNOTATED_CDS"/>
    <property type="molecule type" value="Genomic_DNA"/>
</dbReference>
<reference evidence="2" key="3">
    <citation type="submission" date="2015-06" db="UniProtKB">
        <authorList>
            <consortium name="EnsemblMetazoa"/>
        </authorList>
    </citation>
    <scope>IDENTIFICATION</scope>
</reference>
<evidence type="ECO:0000313" key="1">
    <source>
        <dbReference type="EMBL" id="ELU12900.1"/>
    </source>
</evidence>
<dbReference type="Proteomes" id="UP000014760">
    <property type="component" value="Unassembled WGS sequence"/>
</dbReference>
<dbReference type="HOGENOM" id="CLU_1066503_0_0_1"/>
<proteinExistence type="predicted"/>
<gene>
    <name evidence="1" type="ORF">CAPTEDRAFT_198700</name>
</gene>
<accession>R7VB14</accession>
<reference evidence="3" key="1">
    <citation type="submission" date="2012-12" db="EMBL/GenBank/DDBJ databases">
        <authorList>
            <person name="Hellsten U."/>
            <person name="Grimwood J."/>
            <person name="Chapman J.A."/>
            <person name="Shapiro H."/>
            <person name="Aerts A."/>
            <person name="Otillar R.P."/>
            <person name="Terry A.Y."/>
            <person name="Boore J.L."/>
            <person name="Simakov O."/>
            <person name="Marletaz F."/>
            <person name="Cho S.-J."/>
            <person name="Edsinger-Gonzales E."/>
            <person name="Havlak P."/>
            <person name="Kuo D.-H."/>
            <person name="Larsson T."/>
            <person name="Lv J."/>
            <person name="Arendt D."/>
            <person name="Savage R."/>
            <person name="Osoegawa K."/>
            <person name="de Jong P."/>
            <person name="Lindberg D.R."/>
            <person name="Seaver E.C."/>
            <person name="Weisblat D.A."/>
            <person name="Putnam N.H."/>
            <person name="Grigoriev I.V."/>
            <person name="Rokhsar D.S."/>
        </authorList>
    </citation>
    <scope>NUCLEOTIDE SEQUENCE</scope>
    <source>
        <strain evidence="3">I ESC-2004</strain>
    </source>
</reference>
<sequence length="261" mass="29660">MSNDDSIELVRRDTPINFHDVLSELSPKESDKGKRSNCSHMELKHSNVYNYADISLISLSEEEEEEEEEEVVWVQEDYSSFTNNTNLSLKANSNLFPLNSTLNDLQGARDLDAIPQQLFLSTIPDADSPIFSFRSSSSYPSLSRYLSPMPLRLAAARATLKEVLPEGPENVEALSLKKNVSFADTTEKLQRIETTPVESKLEKEAFRCHPTQYPQCILTYLADDVDSTPASSKYFKTDSLEFNPTWLHHLNKYPRDILESD</sequence>
<organism evidence="1">
    <name type="scientific">Capitella teleta</name>
    <name type="common">Polychaete worm</name>
    <dbReference type="NCBI Taxonomy" id="283909"/>
    <lineage>
        <taxon>Eukaryota</taxon>
        <taxon>Metazoa</taxon>
        <taxon>Spiralia</taxon>
        <taxon>Lophotrochozoa</taxon>
        <taxon>Annelida</taxon>
        <taxon>Polychaeta</taxon>
        <taxon>Sedentaria</taxon>
        <taxon>Scolecida</taxon>
        <taxon>Capitellidae</taxon>
        <taxon>Capitella</taxon>
    </lineage>
</organism>
<dbReference type="AlphaFoldDB" id="R7VB14"/>
<protein>
    <submittedName>
        <fullName evidence="1 2">Uncharacterized protein</fullName>
    </submittedName>
</protein>
<name>R7VB14_CAPTE</name>
<dbReference type="EnsemblMetazoa" id="CapteT198700">
    <property type="protein sequence ID" value="CapteP198700"/>
    <property type="gene ID" value="CapteG198700"/>
</dbReference>
<evidence type="ECO:0000313" key="3">
    <source>
        <dbReference type="Proteomes" id="UP000014760"/>
    </source>
</evidence>
<dbReference type="EMBL" id="KB295623">
    <property type="protein sequence ID" value="ELU12900.1"/>
    <property type="molecule type" value="Genomic_DNA"/>
</dbReference>